<comment type="caution">
    <text evidence="5">The sequence shown here is derived from an EMBL/GenBank/DDBJ whole genome shotgun (WGS) entry which is preliminary data.</text>
</comment>
<keyword evidence="2" id="KW-0378">Hydrolase</keyword>
<gene>
    <name evidence="5" type="ORF">BXY66_0782</name>
</gene>
<dbReference type="SUPFAM" id="SSF53474">
    <property type="entry name" value="alpha/beta-Hydrolases"/>
    <property type="match status" value="1"/>
</dbReference>
<evidence type="ECO:0000259" key="4">
    <source>
        <dbReference type="Pfam" id="PF07859"/>
    </source>
</evidence>
<evidence type="ECO:0000256" key="2">
    <source>
        <dbReference type="ARBA" id="ARBA00022801"/>
    </source>
</evidence>
<dbReference type="EMBL" id="SMGR01000001">
    <property type="protein sequence ID" value="TCL08744.1"/>
    <property type="molecule type" value="Genomic_DNA"/>
</dbReference>
<dbReference type="InterPro" id="IPR050300">
    <property type="entry name" value="GDXG_lipolytic_enzyme"/>
</dbReference>
<dbReference type="PROSITE" id="PS01174">
    <property type="entry name" value="LIPASE_GDXG_SER"/>
    <property type="match status" value="1"/>
</dbReference>
<accession>A0A4R1NKI9</accession>
<organism evidence="5 6">
    <name type="scientific">Shimia isoporae</name>
    <dbReference type="NCBI Taxonomy" id="647720"/>
    <lineage>
        <taxon>Bacteria</taxon>
        <taxon>Pseudomonadati</taxon>
        <taxon>Pseudomonadota</taxon>
        <taxon>Alphaproteobacteria</taxon>
        <taxon>Rhodobacterales</taxon>
        <taxon>Roseobacteraceae</taxon>
    </lineage>
</organism>
<reference evidence="5 6" key="1">
    <citation type="submission" date="2019-03" db="EMBL/GenBank/DDBJ databases">
        <title>Genomic Encyclopedia of Archaeal and Bacterial Type Strains, Phase II (KMG-II): from individual species to whole genera.</title>
        <authorList>
            <person name="Goeker M."/>
        </authorList>
    </citation>
    <scope>NUCLEOTIDE SEQUENCE [LARGE SCALE GENOMIC DNA]</scope>
    <source>
        <strain evidence="5 6">DSM 26433</strain>
    </source>
</reference>
<dbReference type="Pfam" id="PF07859">
    <property type="entry name" value="Abhydrolase_3"/>
    <property type="match status" value="1"/>
</dbReference>
<feature type="domain" description="Alpha/beta hydrolase fold-3" evidence="4">
    <location>
        <begin position="89"/>
        <end position="289"/>
    </location>
</feature>
<evidence type="ECO:0000256" key="1">
    <source>
        <dbReference type="ARBA" id="ARBA00010515"/>
    </source>
</evidence>
<feature type="active site" evidence="3">
    <location>
        <position position="162"/>
    </location>
</feature>
<evidence type="ECO:0000313" key="5">
    <source>
        <dbReference type="EMBL" id="TCL08744.1"/>
    </source>
</evidence>
<name>A0A4R1NKI9_9RHOB</name>
<evidence type="ECO:0000256" key="3">
    <source>
        <dbReference type="PROSITE-ProRule" id="PRU10038"/>
    </source>
</evidence>
<dbReference type="PANTHER" id="PTHR48081:SF30">
    <property type="entry name" value="ACETYL-HYDROLASE LIPR-RELATED"/>
    <property type="match status" value="1"/>
</dbReference>
<dbReference type="Gene3D" id="3.40.50.1820">
    <property type="entry name" value="alpha/beta hydrolase"/>
    <property type="match status" value="1"/>
</dbReference>
<protein>
    <submittedName>
        <fullName evidence="5">Acetyl esterase/lipase</fullName>
    </submittedName>
</protein>
<dbReference type="InterPro" id="IPR029058">
    <property type="entry name" value="AB_hydrolase_fold"/>
</dbReference>
<proteinExistence type="inferred from homology"/>
<dbReference type="InterPro" id="IPR013094">
    <property type="entry name" value="AB_hydrolase_3"/>
</dbReference>
<sequence>MHAPNFNLLKTCCQLTGISRKQRFVNLHARMMQKTLLALLACPKLLRPVAALNALTLHRVHKDVSFQPVNGQPTLTRATPNGTNPQKAVLYLHGGAFVIGGLRDYKGLVSGLANAGLCAVYFLDYSKAPESPFPAALDEAEAALDYLQEQYGDAYVSVAGDSAGGNLALALTHRVLAKGAAKPSAVAVFSPVTDLTKRSTTFDANAGSEALLPQGFVLRGNAAYVGAADPKDPEISPLYGTFEGAPKMLFQVDRTERLYDHSTRMVTALREQSVEVVLRETDGLMHCYQMYSSVTPEADRALAEAAAFLTAD</sequence>
<comment type="similarity">
    <text evidence="1">Belongs to the 'GDXG' lipolytic enzyme family.</text>
</comment>
<dbReference type="Proteomes" id="UP000295673">
    <property type="component" value="Unassembled WGS sequence"/>
</dbReference>
<dbReference type="GO" id="GO:0004806">
    <property type="term" value="F:triacylglycerol lipase activity"/>
    <property type="evidence" value="ECO:0007669"/>
    <property type="project" value="TreeGrafter"/>
</dbReference>
<dbReference type="AlphaFoldDB" id="A0A4R1NKI9"/>
<dbReference type="InterPro" id="IPR033140">
    <property type="entry name" value="Lipase_GDXG_put_SER_AS"/>
</dbReference>
<keyword evidence="6" id="KW-1185">Reference proteome</keyword>
<evidence type="ECO:0000313" key="6">
    <source>
        <dbReference type="Proteomes" id="UP000295673"/>
    </source>
</evidence>
<dbReference type="PANTHER" id="PTHR48081">
    <property type="entry name" value="AB HYDROLASE SUPERFAMILY PROTEIN C4A8.06C"/>
    <property type="match status" value="1"/>
</dbReference>